<dbReference type="KEGG" id="smai:EXU30_04400"/>
<feature type="region of interest" description="Disordered" evidence="1">
    <location>
        <begin position="1"/>
        <end position="23"/>
    </location>
</feature>
<reference evidence="3 4" key="1">
    <citation type="submission" date="2019-02" db="EMBL/GenBank/DDBJ databases">
        <title>Shewanella sp. D4-2 isolated from Dokdo Island.</title>
        <authorList>
            <person name="Baek K."/>
        </authorList>
    </citation>
    <scope>NUCLEOTIDE SEQUENCE [LARGE SCALE GENOMIC DNA]</scope>
    <source>
        <strain evidence="3 4">D4-2</strain>
    </source>
</reference>
<evidence type="ECO:0000313" key="4">
    <source>
        <dbReference type="Proteomes" id="UP000291106"/>
    </source>
</evidence>
<keyword evidence="4" id="KW-1185">Reference proteome</keyword>
<proteinExistence type="predicted"/>
<dbReference type="AlphaFoldDB" id="A0A411PMP9"/>
<sequence>MPDLAANTNVNEQEPIILGANPNERGRKELAKLQYEVDSAAKSVNFEQTKVEQAERNNLMLAFEAALKEVEYEQSANQSVTAEQLDPIPKTQDKVLPSYGDLPASVQLQVPEFNIVAHVYSSEPAQRWLNVDGAELQQGDKIGGKMTIIEIRPRDVILDIDGTEFKVPAI</sequence>
<dbReference type="Pfam" id="PF16537">
    <property type="entry name" value="T2SSB"/>
    <property type="match status" value="1"/>
</dbReference>
<dbReference type="EMBL" id="CP036200">
    <property type="protein sequence ID" value="QBF84789.1"/>
    <property type="molecule type" value="Genomic_DNA"/>
</dbReference>
<evidence type="ECO:0000256" key="1">
    <source>
        <dbReference type="SAM" id="MobiDB-lite"/>
    </source>
</evidence>
<dbReference type="InterPro" id="IPR032389">
    <property type="entry name" value="GspB_C"/>
</dbReference>
<name>A0A411PMP9_9GAMM</name>
<organism evidence="3 4">
    <name type="scientific">Shewanella maritima</name>
    <dbReference type="NCBI Taxonomy" id="2520507"/>
    <lineage>
        <taxon>Bacteria</taxon>
        <taxon>Pseudomonadati</taxon>
        <taxon>Pseudomonadota</taxon>
        <taxon>Gammaproteobacteria</taxon>
        <taxon>Alteromonadales</taxon>
        <taxon>Shewanellaceae</taxon>
        <taxon>Shewanella</taxon>
    </lineage>
</organism>
<gene>
    <name evidence="3" type="ORF">EXU30_04400</name>
</gene>
<dbReference type="Proteomes" id="UP000291106">
    <property type="component" value="Chromosome"/>
</dbReference>
<accession>A0A411PMP9</accession>
<dbReference type="GO" id="GO:0015627">
    <property type="term" value="C:type II protein secretion system complex"/>
    <property type="evidence" value="ECO:0007669"/>
    <property type="project" value="InterPro"/>
</dbReference>
<feature type="domain" description="Type II secretion system protein GspB C-terminal" evidence="2">
    <location>
        <begin position="110"/>
        <end position="169"/>
    </location>
</feature>
<evidence type="ECO:0000259" key="2">
    <source>
        <dbReference type="Pfam" id="PF16537"/>
    </source>
</evidence>
<dbReference type="OrthoDB" id="5432325at2"/>
<evidence type="ECO:0000313" key="3">
    <source>
        <dbReference type="EMBL" id="QBF84789.1"/>
    </source>
</evidence>
<protein>
    <recommendedName>
        <fullName evidence="2">Type II secretion system protein GspB C-terminal domain-containing protein</fullName>
    </recommendedName>
</protein>
<feature type="compositionally biased region" description="Polar residues" evidence="1">
    <location>
        <begin position="1"/>
        <end position="12"/>
    </location>
</feature>